<dbReference type="GO" id="GO:0009190">
    <property type="term" value="P:cyclic nucleotide biosynthetic process"/>
    <property type="evidence" value="ECO:0007669"/>
    <property type="project" value="InterPro"/>
</dbReference>
<dbReference type="AlphaFoldDB" id="A0A7D9F082"/>
<keyword evidence="13" id="KW-1185">Reference proteome</keyword>
<feature type="non-terminal residue" evidence="12">
    <location>
        <position position="648"/>
    </location>
</feature>
<dbReference type="PANTHER" id="PTHR45627">
    <property type="entry name" value="ADENYLATE CYCLASE TYPE 1"/>
    <property type="match status" value="1"/>
</dbReference>
<evidence type="ECO:0000256" key="4">
    <source>
        <dbReference type="ARBA" id="ARBA00022692"/>
    </source>
</evidence>
<dbReference type="InterPro" id="IPR001054">
    <property type="entry name" value="A/G_cyclase"/>
</dbReference>
<dbReference type="GO" id="GO:0007189">
    <property type="term" value="P:adenylate cyclase-activating G protein-coupled receptor signaling pathway"/>
    <property type="evidence" value="ECO:0007669"/>
    <property type="project" value="TreeGrafter"/>
</dbReference>
<comment type="catalytic activity">
    <reaction evidence="1">
        <text>ATP = 3',5'-cyclic AMP + diphosphate</text>
        <dbReference type="Rhea" id="RHEA:15389"/>
        <dbReference type="ChEBI" id="CHEBI:30616"/>
        <dbReference type="ChEBI" id="CHEBI:33019"/>
        <dbReference type="ChEBI" id="CHEBI:58165"/>
        <dbReference type="EC" id="4.6.1.1"/>
    </reaction>
</comment>
<dbReference type="EC" id="4.6.1.1" evidence="3"/>
<dbReference type="Proteomes" id="UP001152795">
    <property type="component" value="Unassembled WGS sequence"/>
</dbReference>
<keyword evidence="11" id="KW-0456">Lyase</keyword>
<dbReference type="InterPro" id="IPR029787">
    <property type="entry name" value="Nucleotide_cyclase"/>
</dbReference>
<dbReference type="PANTHER" id="PTHR45627:SF30">
    <property type="entry name" value="ADENYLATE CYCLASE TYPE 3"/>
    <property type="match status" value="1"/>
</dbReference>
<dbReference type="CDD" id="cd07302">
    <property type="entry name" value="CHD"/>
    <property type="match status" value="1"/>
</dbReference>
<keyword evidence="9" id="KW-1133">Transmembrane helix</keyword>
<dbReference type="PROSITE" id="PS50125">
    <property type="entry name" value="GUANYLATE_CYCLASE_2"/>
    <property type="match status" value="1"/>
</dbReference>
<evidence type="ECO:0000256" key="10">
    <source>
        <dbReference type="ARBA" id="ARBA00023136"/>
    </source>
</evidence>
<organism evidence="12 13">
    <name type="scientific">Paramuricea clavata</name>
    <name type="common">Red gorgonian</name>
    <name type="synonym">Violescent sea-whip</name>
    <dbReference type="NCBI Taxonomy" id="317549"/>
    <lineage>
        <taxon>Eukaryota</taxon>
        <taxon>Metazoa</taxon>
        <taxon>Cnidaria</taxon>
        <taxon>Anthozoa</taxon>
        <taxon>Octocorallia</taxon>
        <taxon>Malacalcyonacea</taxon>
        <taxon>Plexauridae</taxon>
        <taxon>Paramuricea</taxon>
    </lineage>
</organism>
<dbReference type="Pfam" id="PF16214">
    <property type="entry name" value="AC_N"/>
    <property type="match status" value="1"/>
</dbReference>
<keyword evidence="7" id="KW-0067">ATP-binding</keyword>
<gene>
    <name evidence="12" type="ORF">PACLA_8A069957</name>
</gene>
<dbReference type="GO" id="GO:0005886">
    <property type="term" value="C:plasma membrane"/>
    <property type="evidence" value="ECO:0007669"/>
    <property type="project" value="TreeGrafter"/>
</dbReference>
<evidence type="ECO:0000256" key="8">
    <source>
        <dbReference type="ARBA" id="ARBA00022842"/>
    </source>
</evidence>
<dbReference type="GO" id="GO:0005524">
    <property type="term" value="F:ATP binding"/>
    <property type="evidence" value="ECO:0007669"/>
    <property type="project" value="UniProtKB-KW"/>
</dbReference>
<dbReference type="Pfam" id="PF00211">
    <property type="entry name" value="Guanylate_cyc"/>
    <property type="match status" value="1"/>
</dbReference>
<reference evidence="12" key="1">
    <citation type="submission" date="2020-04" db="EMBL/GenBank/DDBJ databases">
        <authorList>
            <person name="Alioto T."/>
            <person name="Alioto T."/>
            <person name="Gomez Garrido J."/>
        </authorList>
    </citation>
    <scope>NUCLEOTIDE SEQUENCE</scope>
    <source>
        <strain evidence="12">A484AB</strain>
    </source>
</reference>
<evidence type="ECO:0000256" key="3">
    <source>
        <dbReference type="ARBA" id="ARBA00012201"/>
    </source>
</evidence>
<evidence type="ECO:0000313" key="12">
    <source>
        <dbReference type="EMBL" id="CAB4019118.1"/>
    </source>
</evidence>
<dbReference type="SUPFAM" id="SSF55073">
    <property type="entry name" value="Nucleotide cyclase"/>
    <property type="match status" value="1"/>
</dbReference>
<dbReference type="FunFam" id="3.30.70.1230:FF:000048">
    <property type="entry name" value="Phospholipid-transporting ATPase, putative"/>
    <property type="match status" value="1"/>
</dbReference>
<keyword evidence="4" id="KW-0812">Transmembrane</keyword>
<sequence length="648" mass="72763">MRVESPPNKIEPLEENRAFSSIEEYKMRQSEDEFSQSDNNVAQPRLSCPCFPESIRLTFTSPKLERIYQRSNKRERLKSNLFCALFAVVANVVLLFIHAFSGLGSSEQRTNVIVISGVSIAIFTCMFVACFRHCSPGYNVSMFVWLFAGLEALLILGLGEDPLTPNDLVGTFTFLAFLAFILLPMRLRFCIFWVTVLSVIHSIIVGVSSERLDEYSSNQIVANILLFLCAALMGVIDFLLADRRQRQAFSETLKSLQVKMKLEFQHVKQQRLLLSVLPSHVSKELEDDIQSDGTILKNGNFNKIYIERVECCSILYADIVGFTELSSTCTAEELIETLNQLFAIFDKLASKHNCQRIKILGDCYYCISGLDAAEREKGDNNHAASAVNMGLGMVNHITKVRQQTGVKSLDMRVGIHTGAVLAGVLGQKKWQFDAWSNDVTLANKMESGGIPGRVHISATTYERVRDLYEVEEGNGHVRNEYIKESGIKTYLIVGKIKSKAKEKWETVPLLVMPDCEVKRRTSSPIVSLLGTTARKALKTKETNGTEENGTPRHHVEISMPEKTEDSFEKSEINDDRLRDEEQLMHNLSKVLEQSERTSGKVNPFTLKFVDPRNEEKYSAQTEGGCAVSFAGVCLVLVFSFLVEITILP</sequence>
<keyword evidence="10" id="KW-0472">Membrane</keyword>
<evidence type="ECO:0000313" key="13">
    <source>
        <dbReference type="Proteomes" id="UP001152795"/>
    </source>
</evidence>
<evidence type="ECO:0000256" key="11">
    <source>
        <dbReference type="ARBA" id="ARBA00023239"/>
    </source>
</evidence>
<evidence type="ECO:0000256" key="1">
    <source>
        <dbReference type="ARBA" id="ARBA00001593"/>
    </source>
</evidence>
<dbReference type="GO" id="GO:0046872">
    <property type="term" value="F:metal ion binding"/>
    <property type="evidence" value="ECO:0007669"/>
    <property type="project" value="UniProtKB-KW"/>
</dbReference>
<accession>A0A7D9F082</accession>
<evidence type="ECO:0000256" key="2">
    <source>
        <dbReference type="ARBA" id="ARBA00004141"/>
    </source>
</evidence>
<evidence type="ECO:0000256" key="9">
    <source>
        <dbReference type="ARBA" id="ARBA00022989"/>
    </source>
</evidence>
<dbReference type="EMBL" id="CACRXK020010305">
    <property type="protein sequence ID" value="CAB4019118.1"/>
    <property type="molecule type" value="Genomic_DNA"/>
</dbReference>
<comment type="subcellular location">
    <subcellularLocation>
        <location evidence="2">Membrane</location>
        <topology evidence="2">Multi-pass membrane protein</topology>
    </subcellularLocation>
</comment>
<dbReference type="Gene3D" id="3.30.70.1230">
    <property type="entry name" value="Nucleotide cyclase"/>
    <property type="match status" value="1"/>
</dbReference>
<name>A0A7D9F082_PARCT</name>
<dbReference type="GO" id="GO:0035556">
    <property type="term" value="P:intracellular signal transduction"/>
    <property type="evidence" value="ECO:0007669"/>
    <property type="project" value="InterPro"/>
</dbReference>
<evidence type="ECO:0000256" key="5">
    <source>
        <dbReference type="ARBA" id="ARBA00022723"/>
    </source>
</evidence>
<dbReference type="GO" id="GO:0004016">
    <property type="term" value="F:adenylate cyclase activity"/>
    <property type="evidence" value="ECO:0007669"/>
    <property type="project" value="UniProtKB-EC"/>
</dbReference>
<keyword evidence="8" id="KW-0460">Magnesium</keyword>
<proteinExistence type="predicted"/>
<keyword evidence="6" id="KW-0547">Nucleotide-binding</keyword>
<evidence type="ECO:0000256" key="7">
    <source>
        <dbReference type="ARBA" id="ARBA00022840"/>
    </source>
</evidence>
<dbReference type="OrthoDB" id="10261550at2759"/>
<keyword evidence="5" id="KW-0479">Metal-binding</keyword>
<evidence type="ECO:0000256" key="6">
    <source>
        <dbReference type="ARBA" id="ARBA00022741"/>
    </source>
</evidence>
<comment type="caution">
    <text evidence="12">The sequence shown here is derived from an EMBL/GenBank/DDBJ whole genome shotgun (WGS) entry which is preliminary data.</text>
</comment>
<dbReference type="SMART" id="SM00044">
    <property type="entry name" value="CYCc"/>
    <property type="match status" value="1"/>
</dbReference>
<protein>
    <recommendedName>
        <fullName evidence="3">adenylate cyclase</fullName>
        <ecNumber evidence="3">4.6.1.1</ecNumber>
    </recommendedName>
</protein>
<dbReference type="InterPro" id="IPR032628">
    <property type="entry name" value="AC_N"/>
</dbReference>